<evidence type="ECO:0000256" key="2">
    <source>
        <dbReference type="SAM" id="MobiDB-lite"/>
    </source>
</evidence>
<gene>
    <name evidence="5" type="ORF">HMPREF0179_01577</name>
</gene>
<keyword evidence="3" id="KW-0472">Membrane</keyword>
<evidence type="ECO:0000313" key="6">
    <source>
        <dbReference type="Proteomes" id="UP000006034"/>
    </source>
</evidence>
<keyword evidence="6" id="KW-1185">Reference proteome</keyword>
<proteinExistence type="predicted"/>
<dbReference type="EMBL" id="ADCP02000001">
    <property type="protein sequence ID" value="EFV44676.1"/>
    <property type="molecule type" value="Genomic_DNA"/>
</dbReference>
<evidence type="ECO:0000256" key="3">
    <source>
        <dbReference type="SAM" id="Phobius"/>
    </source>
</evidence>
<dbReference type="AlphaFoldDB" id="E5Y5W4"/>
<dbReference type="PANTHER" id="PTHR37813:SF1">
    <property type="entry name" value="FELS-2 PROPHAGE PROTEIN"/>
    <property type="match status" value="1"/>
</dbReference>
<feature type="region of interest" description="Disordered" evidence="2">
    <location>
        <begin position="849"/>
        <end position="872"/>
    </location>
</feature>
<dbReference type="eggNOG" id="COG5283">
    <property type="taxonomic scope" value="Bacteria"/>
</dbReference>
<feature type="transmembrane region" description="Helical" evidence="3">
    <location>
        <begin position="518"/>
        <end position="540"/>
    </location>
</feature>
<reference evidence="5 6" key="2">
    <citation type="submission" date="2013-04" db="EMBL/GenBank/DDBJ databases">
        <title>The Genome Sequence of Bilophila wadsworthia 3_1_6.</title>
        <authorList>
            <consortium name="The Broad Institute Genomics Platform"/>
            <person name="Earl A."/>
            <person name="Ward D."/>
            <person name="Feldgarden M."/>
            <person name="Gevers D."/>
            <person name="Sibley C."/>
            <person name="Strauss J."/>
            <person name="Allen-Vercoe E."/>
            <person name="Walker B."/>
            <person name="Young S."/>
            <person name="Zeng Q."/>
            <person name="Gargeya S."/>
            <person name="Fitzgerald M."/>
            <person name="Haas B."/>
            <person name="Abouelleil A."/>
            <person name="Allen A.W."/>
            <person name="Alvarado L."/>
            <person name="Arachchi H.M."/>
            <person name="Berlin A.M."/>
            <person name="Chapman S.B."/>
            <person name="Gainer-Dewar J."/>
            <person name="Goldberg J."/>
            <person name="Griggs A."/>
            <person name="Gujja S."/>
            <person name="Hansen M."/>
            <person name="Howarth C."/>
            <person name="Imamovic A."/>
            <person name="Ireland A."/>
            <person name="Larimer J."/>
            <person name="McCowan C."/>
            <person name="Murphy C."/>
            <person name="Pearson M."/>
            <person name="Poon T.W."/>
            <person name="Priest M."/>
            <person name="Roberts A."/>
            <person name="Saif S."/>
            <person name="Shea T."/>
            <person name="Sisk P."/>
            <person name="Sykes S."/>
            <person name="Wortman J."/>
            <person name="Nusbaum C."/>
            <person name="Birren B."/>
        </authorList>
    </citation>
    <scope>NUCLEOTIDE SEQUENCE [LARGE SCALE GENOMIC DNA]</scope>
    <source>
        <strain evidence="5 6">3_1_6</strain>
    </source>
</reference>
<dbReference type="OrthoDB" id="8019720at2"/>
<dbReference type="Pfam" id="PF10145">
    <property type="entry name" value="PhageMin_Tail"/>
    <property type="match status" value="1"/>
</dbReference>
<name>E5Y5W4_BILW3</name>
<comment type="caution">
    <text evidence="5">The sequence shown here is derived from an EMBL/GenBank/DDBJ whole genome shotgun (WGS) entry which is preliminary data.</text>
</comment>
<keyword evidence="1" id="KW-1188">Viral release from host cell</keyword>
<evidence type="ECO:0000313" key="5">
    <source>
        <dbReference type="EMBL" id="EFV44676.1"/>
    </source>
</evidence>
<accession>E5Y5W4</accession>
<sequence>MASEFGVSFSLGANLDGSFGSAFRSANGQIAKVTQSIRAMEGTPVGKIGASLLAQREKTQKLVGSLKEAKGQLAGYWAEAERTGNITGTLAAQIERAERKVASLKGRLYQSNAAFREQNAEAVKVSGSVTKLRHDYDALNAAMNRAKSHRDALSANIARKNELRDQRSDLNGRLIGGAAQAATAAIPVKLAVSAEDTFADLKKVMNGADDELLGQVYQDALKMSSETGKSFEDVVAIMTSGAQAGLGKTREEMRSNTEQAIQMSIAWGVTAEQAGDSLATWRSSMGMTSQEARHTADVINALSNEMNGEAGEIDRIFTRMGPLLKGSGMASQDIAALGMAFKASGAEVEVAGTAMKNFTKVLSLGNAMTKDQKEIFKHLGLDPNALQKQMQTDAKGAIMTLLTQLKRVPKEMQNAVSMKLFGDESIAAIAPLLDNLDLLKQAFKIANGNVDDSVLEEYLNRMETTATEEAKLAQQTRNLGITVGNAALPAYNAFLKTLSKGVGVITGFAKEYPNVTTALLGGVGALAALTVGGIVFGYAYNGLATTINAVKGGMLALRGATIANTAATRGGTIATLMNRAAHLSWADVGKGSVSTVKSLGSGMLSLIGIQKGTAIGMVWGSRATRAWEKSTKLLGKGLGALKFAFGPVGIAIAGIGLAAYWLIENWDVVGPYFGKAWDWICGKFKWAADFIKGIVDWVFNAVDTIAKKWTESETFKRNTADALNMNFGGWQGSTAEEGAAWVRTGNEKGKESLESPPDFVGPKPQDKAPDKPAGPKPLETAKQLPGMPTGDAPGGDFVDDSLPAPDFSGWGDEDGKKKKGKKGKGAGPVTVVSLDSGNRFSTVFIPAASKKDKDASKPVGTSVLLPSSSGDSETVAFSKAGQNLVGGLNKTFDRLPKLFDASLSKVSEPDIPPAVVNIPASSSSPQPAPRAIFHPVQRQDRSGSPFAVLKNALGAAPDQWSRTVGAKFGRDALPPVLPQTPMLLERNKKASAQRQPEASGDIQIVQHFNIADAGNLPALKKELRRLEPEFEKLVRRALERMRSDKARTAHAQ</sequence>
<keyword evidence="3" id="KW-0812">Transmembrane</keyword>
<feature type="domain" description="Phage tail tape measure protein" evidence="4">
    <location>
        <begin position="218"/>
        <end position="422"/>
    </location>
</feature>
<reference evidence="5 6" key="1">
    <citation type="submission" date="2010-10" db="EMBL/GenBank/DDBJ databases">
        <authorList>
            <consortium name="The Broad Institute Genome Sequencing Platform"/>
            <person name="Ward D."/>
            <person name="Earl A."/>
            <person name="Feldgarden M."/>
            <person name="Young S.K."/>
            <person name="Gargeya S."/>
            <person name="Zeng Q."/>
            <person name="Alvarado L."/>
            <person name="Berlin A."/>
            <person name="Bochicchio J."/>
            <person name="Chapman S.B."/>
            <person name="Chen Z."/>
            <person name="Freedman E."/>
            <person name="Gellesch M."/>
            <person name="Goldberg J."/>
            <person name="Griggs A."/>
            <person name="Gujja S."/>
            <person name="Heilman E."/>
            <person name="Heiman D."/>
            <person name="Howarth C."/>
            <person name="Mehta T."/>
            <person name="Neiman D."/>
            <person name="Pearson M."/>
            <person name="Roberts A."/>
            <person name="Saif S."/>
            <person name="Shea T."/>
            <person name="Shenoy N."/>
            <person name="Sisk P."/>
            <person name="Stolte C."/>
            <person name="Sykes S."/>
            <person name="White J."/>
            <person name="Yandava C."/>
            <person name="Allen-Vercoe E."/>
            <person name="Sibley C."/>
            <person name="Ambrose C.E."/>
            <person name="Strauss J."/>
            <person name="Daigneault M."/>
            <person name="Haas B."/>
            <person name="Nusbaum C."/>
            <person name="Birren B."/>
        </authorList>
    </citation>
    <scope>NUCLEOTIDE SEQUENCE [LARGE SCALE GENOMIC DNA]</scope>
    <source>
        <strain evidence="5 6">3_1_6</strain>
    </source>
</reference>
<dbReference type="InterPro" id="IPR010090">
    <property type="entry name" value="Phage_tape_meas"/>
</dbReference>
<protein>
    <submittedName>
        <fullName evidence="5">Phage tail tape measure protein, TP901 family, core region</fullName>
    </submittedName>
</protein>
<dbReference type="NCBIfam" id="TIGR01760">
    <property type="entry name" value="tape_meas_TP901"/>
    <property type="match status" value="1"/>
</dbReference>
<keyword evidence="3" id="KW-1133">Transmembrane helix</keyword>
<feature type="region of interest" description="Disordered" evidence="2">
    <location>
        <begin position="747"/>
        <end position="830"/>
    </location>
</feature>
<dbReference type="GeneID" id="78087680"/>
<dbReference type="PANTHER" id="PTHR37813">
    <property type="entry name" value="FELS-2 PROPHAGE PROTEIN"/>
    <property type="match status" value="1"/>
</dbReference>
<organism evidence="5 6">
    <name type="scientific">Bilophila wadsworthia (strain 3_1_6)</name>
    <dbReference type="NCBI Taxonomy" id="563192"/>
    <lineage>
        <taxon>Bacteria</taxon>
        <taxon>Pseudomonadati</taxon>
        <taxon>Thermodesulfobacteriota</taxon>
        <taxon>Desulfovibrionia</taxon>
        <taxon>Desulfovibrionales</taxon>
        <taxon>Desulfovibrionaceae</taxon>
        <taxon>Bilophila</taxon>
    </lineage>
</organism>
<feature type="transmembrane region" description="Helical" evidence="3">
    <location>
        <begin position="639"/>
        <end position="663"/>
    </location>
</feature>
<evidence type="ECO:0000259" key="4">
    <source>
        <dbReference type="Pfam" id="PF10145"/>
    </source>
</evidence>
<dbReference type="Proteomes" id="UP000006034">
    <property type="component" value="Unassembled WGS sequence"/>
</dbReference>
<dbReference type="STRING" id="563192.HMPREF0179_01577"/>
<dbReference type="HOGENOM" id="CLU_290647_0_0_7"/>
<evidence type="ECO:0000256" key="1">
    <source>
        <dbReference type="ARBA" id="ARBA00022612"/>
    </source>
</evidence>
<dbReference type="RefSeq" id="WP_005026914.1">
    <property type="nucleotide sequence ID" value="NZ_KE150238.1"/>
</dbReference>